<name>A0A3M8P597_9BACL</name>
<dbReference type="Pfam" id="PF14317">
    <property type="entry name" value="YcxB"/>
    <property type="match status" value="1"/>
</dbReference>
<dbReference type="Proteomes" id="UP000275473">
    <property type="component" value="Unassembled WGS sequence"/>
</dbReference>
<evidence type="ECO:0000313" key="4">
    <source>
        <dbReference type="Proteomes" id="UP000275473"/>
    </source>
</evidence>
<protein>
    <submittedName>
        <fullName evidence="3">YcxB family protein</fullName>
    </submittedName>
</protein>
<evidence type="ECO:0000313" key="3">
    <source>
        <dbReference type="EMBL" id="RNF38853.1"/>
    </source>
</evidence>
<dbReference type="InterPro" id="IPR025588">
    <property type="entry name" value="YcxB-like_C"/>
</dbReference>
<sequence>MFIVSFRELGMVYYIQCKIMYACKLEYTMINGKTYKRGKPLMELNYKLTEEDYLDFNLFHAKNSPAVQKQVTMQRIFVPLLYIGIAILASMFLDMPFLVLFIPFLIMGTLWAIFYPAYFYRLIKRNATKMMREGKNEGVLGAHTMIFTEDGLREISPKGEMSISWSGIENFGESPSGFYLYNSGMSALIIPKKELGDSGEVSAFLNGKIKNRL</sequence>
<reference evidence="3 4" key="1">
    <citation type="journal article" date="2018" name="Int. J. Syst. Evol. Microbiol.">
        <title>Planococcus salinus sp. nov., a moderately halophilic bacterium isolated from a saline-alkali soil.</title>
        <authorList>
            <person name="Gan L."/>
        </authorList>
    </citation>
    <scope>NUCLEOTIDE SEQUENCE [LARGE SCALE GENOMIC DNA]</scope>
    <source>
        <strain evidence="3 4">LCB217</strain>
    </source>
</reference>
<dbReference type="EMBL" id="RIAX01000009">
    <property type="protein sequence ID" value="RNF38853.1"/>
    <property type="molecule type" value="Genomic_DNA"/>
</dbReference>
<proteinExistence type="predicted"/>
<keyword evidence="4" id="KW-1185">Reference proteome</keyword>
<feature type="domain" description="YcxB-like C-terminal" evidence="2">
    <location>
        <begin position="147"/>
        <end position="205"/>
    </location>
</feature>
<evidence type="ECO:0000256" key="1">
    <source>
        <dbReference type="SAM" id="Phobius"/>
    </source>
</evidence>
<dbReference type="AlphaFoldDB" id="A0A3M8P597"/>
<organism evidence="3 4">
    <name type="scientific">Planococcus salinus</name>
    <dbReference type="NCBI Taxonomy" id="1848460"/>
    <lineage>
        <taxon>Bacteria</taxon>
        <taxon>Bacillati</taxon>
        <taxon>Bacillota</taxon>
        <taxon>Bacilli</taxon>
        <taxon>Bacillales</taxon>
        <taxon>Caryophanaceae</taxon>
        <taxon>Planococcus</taxon>
    </lineage>
</organism>
<gene>
    <name evidence="3" type="ORF">EEX84_12085</name>
</gene>
<keyword evidence="1" id="KW-1133">Transmembrane helix</keyword>
<feature type="transmembrane region" description="Helical" evidence="1">
    <location>
        <begin position="76"/>
        <end position="93"/>
    </location>
</feature>
<accession>A0A3M8P597</accession>
<feature type="transmembrane region" description="Helical" evidence="1">
    <location>
        <begin position="99"/>
        <end position="123"/>
    </location>
</feature>
<evidence type="ECO:0000259" key="2">
    <source>
        <dbReference type="Pfam" id="PF14317"/>
    </source>
</evidence>
<keyword evidence="1" id="KW-0812">Transmembrane</keyword>
<comment type="caution">
    <text evidence="3">The sequence shown here is derived from an EMBL/GenBank/DDBJ whole genome shotgun (WGS) entry which is preliminary data.</text>
</comment>
<keyword evidence="1" id="KW-0472">Membrane</keyword>